<evidence type="ECO:0000256" key="3">
    <source>
        <dbReference type="ARBA" id="ARBA00022692"/>
    </source>
</evidence>
<feature type="transmembrane region" description="Helical" evidence="7">
    <location>
        <begin position="254"/>
        <end position="277"/>
    </location>
</feature>
<dbReference type="PROSITE" id="PS50192">
    <property type="entry name" value="T_SNARE"/>
    <property type="match status" value="1"/>
</dbReference>
<gene>
    <name evidence="9" type="ORF">PPACK8108_LOCUS20930</name>
</gene>
<evidence type="ECO:0000313" key="9">
    <source>
        <dbReference type="EMBL" id="CAH7686299.1"/>
    </source>
</evidence>
<dbReference type="GO" id="GO:0005737">
    <property type="term" value="C:cytoplasm"/>
    <property type="evidence" value="ECO:0007669"/>
    <property type="project" value="UniProtKB-ARBA"/>
</dbReference>
<keyword evidence="2" id="KW-0813">Transport</keyword>
<protein>
    <recommendedName>
        <fullName evidence="8">t-SNARE coiled-coil homology domain-containing protein</fullName>
    </recommendedName>
</protein>
<dbReference type="InterPro" id="IPR000727">
    <property type="entry name" value="T_SNARE_dom"/>
</dbReference>
<dbReference type="SUPFAM" id="SSF58038">
    <property type="entry name" value="SNARE fusion complex"/>
    <property type="match status" value="1"/>
</dbReference>
<comment type="caution">
    <text evidence="9">The sequence shown here is derived from an EMBL/GenBank/DDBJ whole genome shotgun (WGS) entry which is preliminary data.</text>
</comment>
<dbReference type="Proteomes" id="UP001153365">
    <property type="component" value="Unassembled WGS sequence"/>
</dbReference>
<dbReference type="SMART" id="SM00397">
    <property type="entry name" value="t_SNARE"/>
    <property type="match status" value="1"/>
</dbReference>
<dbReference type="EMBL" id="CALTRL010005781">
    <property type="protein sequence ID" value="CAH7686299.1"/>
    <property type="molecule type" value="Genomic_DNA"/>
</dbReference>
<evidence type="ECO:0000256" key="6">
    <source>
        <dbReference type="SAM" id="MobiDB-lite"/>
    </source>
</evidence>
<keyword evidence="3 7" id="KW-0812">Transmembrane</keyword>
<reference evidence="9" key="1">
    <citation type="submission" date="2022-06" db="EMBL/GenBank/DDBJ databases">
        <authorList>
            <consortium name="SYNGENTA / RWTH Aachen University"/>
        </authorList>
    </citation>
    <scope>NUCLEOTIDE SEQUENCE</scope>
</reference>
<dbReference type="CDD" id="cd15859">
    <property type="entry name" value="SNARE_SYN8"/>
    <property type="match status" value="1"/>
</dbReference>
<proteinExistence type="predicted"/>
<keyword evidence="5 7" id="KW-0472">Membrane</keyword>
<evidence type="ECO:0000256" key="1">
    <source>
        <dbReference type="ARBA" id="ARBA00004167"/>
    </source>
</evidence>
<keyword evidence="10" id="KW-1185">Reference proteome</keyword>
<evidence type="ECO:0000256" key="7">
    <source>
        <dbReference type="SAM" id="Phobius"/>
    </source>
</evidence>
<evidence type="ECO:0000259" key="8">
    <source>
        <dbReference type="PROSITE" id="PS50192"/>
    </source>
</evidence>
<evidence type="ECO:0000256" key="5">
    <source>
        <dbReference type="ARBA" id="ARBA00023136"/>
    </source>
</evidence>
<name>A0AAV0BG77_PHAPC</name>
<evidence type="ECO:0000313" key="10">
    <source>
        <dbReference type="Proteomes" id="UP001153365"/>
    </source>
</evidence>
<dbReference type="AlphaFoldDB" id="A0AAV0BG77"/>
<sequence length="278" mass="31238">MVSSSSKHKPATPARLSSISTSLLSSILELSHQSSLDLPISPSIRSSIIKNLISFRDGMVSIQTGSTGQQCDPQIIMSLRDQYLRIVSLARGLNEIRDELGGLELDLPSVDSSPLIEIEVSQREDSLLSPVTRANQRDDASSTEDEENLDSTLVDVEDFKTNSRSRRALQEDEELMRAQNEDVQMLQQAMIEDQDRTLDQLSTAISRQRDLSLHISSELEVQENLLNELDERFDFTGSRLERANRKMNNVFRKIAQDGACWTIFGLVGFLLFLIVLLK</sequence>
<dbReference type="PANTHER" id="PTHR12791">
    <property type="entry name" value="GOLGI SNARE BET1-RELATED"/>
    <property type="match status" value="1"/>
</dbReference>
<organism evidence="9 10">
    <name type="scientific">Phakopsora pachyrhizi</name>
    <name type="common">Asian soybean rust disease fungus</name>
    <dbReference type="NCBI Taxonomy" id="170000"/>
    <lineage>
        <taxon>Eukaryota</taxon>
        <taxon>Fungi</taxon>
        <taxon>Dikarya</taxon>
        <taxon>Basidiomycota</taxon>
        <taxon>Pucciniomycotina</taxon>
        <taxon>Pucciniomycetes</taxon>
        <taxon>Pucciniales</taxon>
        <taxon>Phakopsoraceae</taxon>
        <taxon>Phakopsora</taxon>
    </lineage>
</organism>
<keyword evidence="4 7" id="KW-1133">Transmembrane helix</keyword>
<evidence type="ECO:0000256" key="4">
    <source>
        <dbReference type="ARBA" id="ARBA00022989"/>
    </source>
</evidence>
<feature type="region of interest" description="Disordered" evidence="6">
    <location>
        <begin position="127"/>
        <end position="149"/>
    </location>
</feature>
<comment type="subcellular location">
    <subcellularLocation>
        <location evidence="1">Membrane</location>
        <topology evidence="1">Single-pass membrane protein</topology>
    </subcellularLocation>
</comment>
<dbReference type="GO" id="GO:0016020">
    <property type="term" value="C:membrane"/>
    <property type="evidence" value="ECO:0007669"/>
    <property type="project" value="UniProtKB-SubCell"/>
</dbReference>
<dbReference type="Gene3D" id="1.20.5.110">
    <property type="match status" value="1"/>
</dbReference>
<dbReference type="GO" id="GO:0012505">
    <property type="term" value="C:endomembrane system"/>
    <property type="evidence" value="ECO:0007669"/>
    <property type="project" value="UniProtKB-ARBA"/>
</dbReference>
<accession>A0AAV0BG77</accession>
<feature type="domain" description="T-SNARE coiled-coil homology" evidence="8">
    <location>
        <begin position="188"/>
        <end position="250"/>
    </location>
</feature>
<evidence type="ECO:0000256" key="2">
    <source>
        <dbReference type="ARBA" id="ARBA00022448"/>
    </source>
</evidence>